<dbReference type="AlphaFoldDB" id="A0ABD2VVQ8"/>
<proteinExistence type="predicted"/>
<dbReference type="Proteomes" id="UP001627154">
    <property type="component" value="Unassembled WGS sequence"/>
</dbReference>
<accession>A0ABD2VVQ8</accession>
<reference evidence="1 2" key="1">
    <citation type="journal article" date="2024" name="bioRxiv">
        <title>A reference genome for Trichogramma kaykai: A tiny desert-dwelling parasitoid wasp with competing sex-ratio distorters.</title>
        <authorList>
            <person name="Culotta J."/>
            <person name="Lindsey A.R."/>
        </authorList>
    </citation>
    <scope>NUCLEOTIDE SEQUENCE [LARGE SCALE GENOMIC DNA]</scope>
    <source>
        <strain evidence="1 2">KSX58</strain>
    </source>
</reference>
<name>A0ABD2VVQ8_9HYME</name>
<evidence type="ECO:0000313" key="1">
    <source>
        <dbReference type="EMBL" id="KAL3384586.1"/>
    </source>
</evidence>
<protein>
    <submittedName>
        <fullName evidence="1">Uncharacterized protein</fullName>
    </submittedName>
</protein>
<keyword evidence="2" id="KW-1185">Reference proteome</keyword>
<gene>
    <name evidence="1" type="ORF">TKK_019682</name>
</gene>
<evidence type="ECO:0000313" key="2">
    <source>
        <dbReference type="Proteomes" id="UP001627154"/>
    </source>
</evidence>
<sequence length="115" mass="13454">MYLYKAIIKMISDRLTRARMAACSAAAFETNTRPQVSIPRHRSSYGYSEGQNNLHHYLEDRFPFDLKYSKTSKHQSLQKVMFSYHHRGRSSMTSYGKIKHAAFLDVKKYSADHFL</sequence>
<organism evidence="1 2">
    <name type="scientific">Trichogramma kaykai</name>
    <dbReference type="NCBI Taxonomy" id="54128"/>
    <lineage>
        <taxon>Eukaryota</taxon>
        <taxon>Metazoa</taxon>
        <taxon>Ecdysozoa</taxon>
        <taxon>Arthropoda</taxon>
        <taxon>Hexapoda</taxon>
        <taxon>Insecta</taxon>
        <taxon>Pterygota</taxon>
        <taxon>Neoptera</taxon>
        <taxon>Endopterygota</taxon>
        <taxon>Hymenoptera</taxon>
        <taxon>Apocrita</taxon>
        <taxon>Proctotrupomorpha</taxon>
        <taxon>Chalcidoidea</taxon>
        <taxon>Trichogrammatidae</taxon>
        <taxon>Trichogramma</taxon>
    </lineage>
</organism>
<comment type="caution">
    <text evidence="1">The sequence shown here is derived from an EMBL/GenBank/DDBJ whole genome shotgun (WGS) entry which is preliminary data.</text>
</comment>
<dbReference type="EMBL" id="JBJJXI010000170">
    <property type="protein sequence ID" value="KAL3384586.1"/>
    <property type="molecule type" value="Genomic_DNA"/>
</dbReference>